<dbReference type="EMBL" id="KL304421">
    <property type="protein sequence ID" value="KFP51872.1"/>
    <property type="molecule type" value="Genomic_DNA"/>
</dbReference>
<name>A0A091L7P5_CATAU</name>
<reference evidence="2 3" key="1">
    <citation type="submission" date="2014-04" db="EMBL/GenBank/DDBJ databases">
        <title>Genome evolution of avian class.</title>
        <authorList>
            <person name="Zhang G."/>
            <person name="Li C."/>
        </authorList>
    </citation>
    <scope>NUCLEOTIDE SEQUENCE [LARGE SCALE GENOMIC DNA]</scope>
    <source>
        <strain evidence="2">BGI_N323</strain>
    </source>
</reference>
<proteinExistence type="predicted"/>
<dbReference type="AlphaFoldDB" id="A0A091L7P5"/>
<protein>
    <submittedName>
        <fullName evidence="2">Uncharacterized protein</fullName>
    </submittedName>
</protein>
<sequence length="70" mass="7864">MPKLLAAPNQKGLKDLEGTRARLRRWAEPQRGDPASRGFSPSRSMWRRSGERWQPGRGPSDPAVFPYGTS</sequence>
<feature type="compositionally biased region" description="Basic and acidic residues" evidence="1">
    <location>
        <begin position="12"/>
        <end position="31"/>
    </location>
</feature>
<organism evidence="2 3">
    <name type="scientific">Cathartes aura</name>
    <name type="common">Turkey vulture</name>
    <name type="synonym">Vultur aura</name>
    <dbReference type="NCBI Taxonomy" id="43455"/>
    <lineage>
        <taxon>Eukaryota</taxon>
        <taxon>Metazoa</taxon>
        <taxon>Chordata</taxon>
        <taxon>Craniata</taxon>
        <taxon>Vertebrata</taxon>
        <taxon>Euteleostomi</taxon>
        <taxon>Archelosauria</taxon>
        <taxon>Archosauria</taxon>
        <taxon>Dinosauria</taxon>
        <taxon>Saurischia</taxon>
        <taxon>Theropoda</taxon>
        <taxon>Coelurosauria</taxon>
        <taxon>Aves</taxon>
        <taxon>Neognathae</taxon>
        <taxon>Neoaves</taxon>
        <taxon>Telluraves</taxon>
        <taxon>Accipitrimorphae</taxon>
        <taxon>Accipitriformes</taxon>
        <taxon>Cathartidae</taxon>
        <taxon>Cathartes</taxon>
    </lineage>
</organism>
<dbReference type="OrthoDB" id="10300689at2759"/>
<gene>
    <name evidence="2" type="ORF">N323_02411</name>
</gene>
<feature type="non-terminal residue" evidence="2">
    <location>
        <position position="70"/>
    </location>
</feature>
<feature type="region of interest" description="Disordered" evidence="1">
    <location>
        <begin position="1"/>
        <end position="70"/>
    </location>
</feature>
<evidence type="ECO:0000256" key="1">
    <source>
        <dbReference type="SAM" id="MobiDB-lite"/>
    </source>
</evidence>
<evidence type="ECO:0000313" key="2">
    <source>
        <dbReference type="EMBL" id="KFP51872.1"/>
    </source>
</evidence>
<keyword evidence="3" id="KW-1185">Reference proteome</keyword>
<evidence type="ECO:0000313" key="3">
    <source>
        <dbReference type="Proteomes" id="UP000053745"/>
    </source>
</evidence>
<accession>A0A091L7P5</accession>
<dbReference type="Proteomes" id="UP000053745">
    <property type="component" value="Unassembled WGS sequence"/>
</dbReference>